<keyword evidence="2" id="KW-0732">Signal</keyword>
<protein>
    <submittedName>
        <fullName evidence="3">Uncharacterized protein</fullName>
    </submittedName>
</protein>
<reference evidence="3 4" key="1">
    <citation type="submission" date="2019-02" db="EMBL/GenBank/DDBJ databases">
        <title>Deep-cultivation of Planctomycetes and their phenomic and genomic characterization uncovers novel biology.</title>
        <authorList>
            <person name="Wiegand S."/>
            <person name="Jogler M."/>
            <person name="Boedeker C."/>
            <person name="Pinto D."/>
            <person name="Vollmers J."/>
            <person name="Rivas-Marin E."/>
            <person name="Kohn T."/>
            <person name="Peeters S.H."/>
            <person name="Heuer A."/>
            <person name="Rast P."/>
            <person name="Oberbeckmann S."/>
            <person name="Bunk B."/>
            <person name="Jeske O."/>
            <person name="Meyerdierks A."/>
            <person name="Storesund J.E."/>
            <person name="Kallscheuer N."/>
            <person name="Luecker S."/>
            <person name="Lage O.M."/>
            <person name="Pohl T."/>
            <person name="Merkel B.J."/>
            <person name="Hornburger P."/>
            <person name="Mueller R.-W."/>
            <person name="Bruemmer F."/>
            <person name="Labrenz M."/>
            <person name="Spormann A.M."/>
            <person name="Op den Camp H."/>
            <person name="Overmann J."/>
            <person name="Amann R."/>
            <person name="Jetten M.S.M."/>
            <person name="Mascher T."/>
            <person name="Medema M.H."/>
            <person name="Devos D.P."/>
            <person name="Kaster A.-K."/>
            <person name="Ovreas L."/>
            <person name="Rohde M."/>
            <person name="Galperin M.Y."/>
            <person name="Jogler C."/>
        </authorList>
    </citation>
    <scope>NUCLEOTIDE SEQUENCE [LARGE SCALE GENOMIC DNA]</scope>
    <source>
        <strain evidence="3 4">HG15A2</strain>
    </source>
</reference>
<name>A0A517N3A0_9BACT</name>
<dbReference type="Proteomes" id="UP000319852">
    <property type="component" value="Chromosome"/>
</dbReference>
<gene>
    <name evidence="3" type="ORF">HG15A2_49620</name>
</gene>
<dbReference type="RefSeq" id="WP_145063837.1">
    <property type="nucleotide sequence ID" value="NZ_CP036263.1"/>
</dbReference>
<organism evidence="3 4">
    <name type="scientific">Adhaeretor mobilis</name>
    <dbReference type="NCBI Taxonomy" id="1930276"/>
    <lineage>
        <taxon>Bacteria</taxon>
        <taxon>Pseudomonadati</taxon>
        <taxon>Planctomycetota</taxon>
        <taxon>Planctomycetia</taxon>
        <taxon>Pirellulales</taxon>
        <taxon>Lacipirellulaceae</taxon>
        <taxon>Adhaeretor</taxon>
    </lineage>
</organism>
<dbReference type="OrthoDB" id="290817at2"/>
<dbReference type="AlphaFoldDB" id="A0A517N3A0"/>
<feature type="compositionally biased region" description="Low complexity" evidence="1">
    <location>
        <begin position="99"/>
        <end position="114"/>
    </location>
</feature>
<evidence type="ECO:0000256" key="2">
    <source>
        <dbReference type="SAM" id="SignalP"/>
    </source>
</evidence>
<feature type="region of interest" description="Disordered" evidence="1">
    <location>
        <begin position="277"/>
        <end position="304"/>
    </location>
</feature>
<dbReference type="EMBL" id="CP036263">
    <property type="protein sequence ID" value="QDT01615.1"/>
    <property type="molecule type" value="Genomic_DNA"/>
</dbReference>
<accession>A0A517N3A0</accession>
<sequence precursor="true">MKTLTQTMMMAAMGLWLAAPAAAQVDLNVGGNAGAGANAGNAAQRAGQGVQRAAEGVGNAAQRVQQGARNLGQGARDLTGEAAQRTRQGAQNLRNAVPGQQGRLQGQGQLQDQGSFNRNGIQAGGQFDGQYRGQQFQGQNYNGRQYGGQQGINGSGFAQANTPNIPAQVQADANFNAQADRNARWRKIQHNGEWWYYSPKGNWMYQRDGEWQKFDEQNFQRPNGDGSYSAAYRGGSHNSNDMYMRDGQRVFRLQSDNQGRQFIRMNGQQLWVGSDANASAKAMQDGKNSGLGLEADTSAEVETE</sequence>
<evidence type="ECO:0000313" key="3">
    <source>
        <dbReference type="EMBL" id="QDT01615.1"/>
    </source>
</evidence>
<feature type="compositionally biased region" description="Low complexity" evidence="1">
    <location>
        <begin position="128"/>
        <end position="144"/>
    </location>
</feature>
<evidence type="ECO:0000256" key="1">
    <source>
        <dbReference type="SAM" id="MobiDB-lite"/>
    </source>
</evidence>
<proteinExistence type="predicted"/>
<keyword evidence="4" id="KW-1185">Reference proteome</keyword>
<feature type="chain" id="PRO_5022105381" evidence="2">
    <location>
        <begin position="24"/>
        <end position="304"/>
    </location>
</feature>
<dbReference type="KEGG" id="amob:HG15A2_49620"/>
<feature type="signal peptide" evidence="2">
    <location>
        <begin position="1"/>
        <end position="23"/>
    </location>
</feature>
<dbReference type="Gene3D" id="1.10.287.700">
    <property type="entry name" value="Helix hairpin bin"/>
    <property type="match status" value="1"/>
</dbReference>
<evidence type="ECO:0000313" key="4">
    <source>
        <dbReference type="Proteomes" id="UP000319852"/>
    </source>
</evidence>
<feature type="region of interest" description="Disordered" evidence="1">
    <location>
        <begin position="97"/>
        <end position="146"/>
    </location>
</feature>